<gene>
    <name evidence="3" type="ORF">GSCOC_T00031245001</name>
</gene>
<keyword evidence="2" id="KW-0812">Transmembrane</keyword>
<dbReference type="PANTHER" id="PTHR31549">
    <property type="entry name" value="PROTEIN, PUTATIVE (DUF247)-RELATED-RELATED"/>
    <property type="match status" value="1"/>
</dbReference>
<dbReference type="PhylomeDB" id="A0A068UQF7"/>
<dbReference type="Proteomes" id="UP000295252">
    <property type="component" value="Chromosome VIII"/>
</dbReference>
<keyword evidence="4" id="KW-1185">Reference proteome</keyword>
<dbReference type="OrthoDB" id="1621957at2759"/>
<evidence type="ECO:0000256" key="1">
    <source>
        <dbReference type="SAM" id="MobiDB-lite"/>
    </source>
</evidence>
<evidence type="ECO:0000256" key="2">
    <source>
        <dbReference type="SAM" id="Phobius"/>
    </source>
</evidence>
<dbReference type="OMA" id="NIFRSAY"/>
<dbReference type="PANTHER" id="PTHR31549:SF167">
    <property type="match status" value="1"/>
</dbReference>
<dbReference type="EMBL" id="HG739129">
    <property type="protein sequence ID" value="CDP10499.1"/>
    <property type="molecule type" value="Genomic_DNA"/>
</dbReference>
<evidence type="ECO:0000313" key="3">
    <source>
        <dbReference type="EMBL" id="CDP10499.1"/>
    </source>
</evidence>
<keyword evidence="2" id="KW-1133">Transmembrane helix</keyword>
<feature type="region of interest" description="Disordered" evidence="1">
    <location>
        <begin position="268"/>
        <end position="287"/>
    </location>
</feature>
<sequence length="537" mass="60924">MERQYSSGTVPLSSCARGWVERITNIFRKEIAINIDHLPPVSVFEVPKTLTLQKPEAYTPQLIAMGPYHHLRPELYQMERYKLAAVKEISTPEQIFNFQHIVINRLKEMDPSTRACYNKFMDYDQDTLAWIVAIDSCFFLHVLHSYLVQDEATDRRLLDNTIVTRDIMMLENQIPLILLKEVRKSLEVSPPNDQDDTELISMLLQLCEAQSPVKFSIDKTNQDRYRRPLHLLDMMYRVIVNSPGCVVSGSLENRPVQTVPVYTEFKNSLTSSSSTSSSSSSDGEDPDVVHNNLEAILDVVETIGTKRAQDLLRPVKAVSSIPWSALSGLFRKGNLSTGERNPEDDEIAIPSVSRLWHYAGVQCKPFIGCINEINFVEGEATLYLPVMNLNASSEVIMRNLVAYEAAMCKSTLEFARYVNLMNGIIDTAEDVKLLKQNGVIKGALMDDEIADQFNGMKRCYAGSDQKSNIEVAIDKVNDFYSKKLLVMMVRRLKKDLYASWKCLAVVSTVALLVVLSMQTFCEFYQCSKIWNFNKESS</sequence>
<dbReference type="InParanoid" id="A0A068UQF7"/>
<evidence type="ECO:0000313" key="4">
    <source>
        <dbReference type="Proteomes" id="UP000295252"/>
    </source>
</evidence>
<dbReference type="STRING" id="49390.A0A068UQF7"/>
<feature type="compositionally biased region" description="Low complexity" evidence="1">
    <location>
        <begin position="268"/>
        <end position="281"/>
    </location>
</feature>
<dbReference type="AlphaFoldDB" id="A0A068UQF7"/>
<protein>
    <submittedName>
        <fullName evidence="3">Uncharacterized protein</fullName>
    </submittedName>
</protein>
<proteinExistence type="predicted"/>
<dbReference type="InterPro" id="IPR004158">
    <property type="entry name" value="DUF247_pln"/>
</dbReference>
<accession>A0A068UQF7</accession>
<name>A0A068UQF7_COFCA</name>
<reference evidence="4" key="1">
    <citation type="journal article" date="2014" name="Science">
        <title>The coffee genome provides insight into the convergent evolution of caffeine biosynthesis.</title>
        <authorList>
            <person name="Denoeud F."/>
            <person name="Carretero-Paulet L."/>
            <person name="Dereeper A."/>
            <person name="Droc G."/>
            <person name="Guyot R."/>
            <person name="Pietrella M."/>
            <person name="Zheng C."/>
            <person name="Alberti A."/>
            <person name="Anthony F."/>
            <person name="Aprea G."/>
            <person name="Aury J.M."/>
            <person name="Bento P."/>
            <person name="Bernard M."/>
            <person name="Bocs S."/>
            <person name="Campa C."/>
            <person name="Cenci A."/>
            <person name="Combes M.C."/>
            <person name="Crouzillat D."/>
            <person name="Da Silva C."/>
            <person name="Daddiego L."/>
            <person name="De Bellis F."/>
            <person name="Dussert S."/>
            <person name="Garsmeur O."/>
            <person name="Gayraud T."/>
            <person name="Guignon V."/>
            <person name="Jahn K."/>
            <person name="Jamilloux V."/>
            <person name="Joet T."/>
            <person name="Labadie K."/>
            <person name="Lan T."/>
            <person name="Leclercq J."/>
            <person name="Lepelley M."/>
            <person name="Leroy T."/>
            <person name="Li L.T."/>
            <person name="Librado P."/>
            <person name="Lopez L."/>
            <person name="Munoz A."/>
            <person name="Noel B."/>
            <person name="Pallavicini A."/>
            <person name="Perrotta G."/>
            <person name="Poncet V."/>
            <person name="Pot D."/>
            <person name="Priyono X."/>
            <person name="Rigoreau M."/>
            <person name="Rouard M."/>
            <person name="Rozas J."/>
            <person name="Tranchant-Dubreuil C."/>
            <person name="VanBuren R."/>
            <person name="Zhang Q."/>
            <person name="Andrade A.C."/>
            <person name="Argout X."/>
            <person name="Bertrand B."/>
            <person name="de Kochko A."/>
            <person name="Graziosi G."/>
            <person name="Henry R.J."/>
            <person name="Jayarama X."/>
            <person name="Ming R."/>
            <person name="Nagai C."/>
            <person name="Rounsley S."/>
            <person name="Sankoff D."/>
            <person name="Giuliano G."/>
            <person name="Albert V.A."/>
            <person name="Wincker P."/>
            <person name="Lashermes P."/>
        </authorList>
    </citation>
    <scope>NUCLEOTIDE SEQUENCE [LARGE SCALE GENOMIC DNA]</scope>
    <source>
        <strain evidence="4">cv. DH200-94</strain>
    </source>
</reference>
<organism evidence="3 4">
    <name type="scientific">Coffea canephora</name>
    <name type="common">Robusta coffee</name>
    <dbReference type="NCBI Taxonomy" id="49390"/>
    <lineage>
        <taxon>Eukaryota</taxon>
        <taxon>Viridiplantae</taxon>
        <taxon>Streptophyta</taxon>
        <taxon>Embryophyta</taxon>
        <taxon>Tracheophyta</taxon>
        <taxon>Spermatophyta</taxon>
        <taxon>Magnoliopsida</taxon>
        <taxon>eudicotyledons</taxon>
        <taxon>Gunneridae</taxon>
        <taxon>Pentapetalae</taxon>
        <taxon>asterids</taxon>
        <taxon>lamiids</taxon>
        <taxon>Gentianales</taxon>
        <taxon>Rubiaceae</taxon>
        <taxon>Ixoroideae</taxon>
        <taxon>Gardenieae complex</taxon>
        <taxon>Bertiereae - Coffeeae clade</taxon>
        <taxon>Coffeeae</taxon>
        <taxon>Coffea</taxon>
    </lineage>
</organism>
<keyword evidence="2" id="KW-0472">Membrane</keyword>
<dbReference type="Gramene" id="CDP10499">
    <property type="protein sequence ID" value="CDP10499"/>
    <property type="gene ID" value="GSCOC_T00031245001"/>
</dbReference>
<feature type="transmembrane region" description="Helical" evidence="2">
    <location>
        <begin position="497"/>
        <end position="517"/>
    </location>
</feature>
<dbReference type="Pfam" id="PF03140">
    <property type="entry name" value="DUF247"/>
    <property type="match status" value="1"/>
</dbReference>